<dbReference type="EMBL" id="FNPG01000006">
    <property type="protein sequence ID" value="SDY00570.1"/>
    <property type="molecule type" value="Genomic_DNA"/>
</dbReference>
<organism evidence="1 2">
    <name type="scientific">Lachnobacterium bovis DSM 14045</name>
    <dbReference type="NCBI Taxonomy" id="1122142"/>
    <lineage>
        <taxon>Bacteria</taxon>
        <taxon>Bacillati</taxon>
        <taxon>Bacillota</taxon>
        <taxon>Clostridia</taxon>
        <taxon>Lachnospirales</taxon>
        <taxon>Lachnospiraceae</taxon>
        <taxon>Lachnobacterium</taxon>
    </lineage>
</organism>
<name>A0A1H3GBZ8_9FIRM</name>
<gene>
    <name evidence="1" type="ORF">SAMN02910414_00513</name>
</gene>
<evidence type="ECO:0000313" key="2">
    <source>
        <dbReference type="Proteomes" id="UP000183918"/>
    </source>
</evidence>
<accession>A0A1H3GBZ8</accession>
<protein>
    <submittedName>
        <fullName evidence="1">Uncharacterized protein</fullName>
    </submittedName>
</protein>
<reference evidence="1 2" key="1">
    <citation type="submission" date="2016-10" db="EMBL/GenBank/DDBJ databases">
        <authorList>
            <person name="de Groot N.N."/>
        </authorList>
    </citation>
    <scope>NUCLEOTIDE SEQUENCE [LARGE SCALE GENOMIC DNA]</scope>
    <source>
        <strain evidence="1 2">DSM 14045</strain>
    </source>
</reference>
<dbReference type="AlphaFoldDB" id="A0A1H3GBZ8"/>
<keyword evidence="2" id="KW-1185">Reference proteome</keyword>
<dbReference type="RefSeq" id="WP_173334934.1">
    <property type="nucleotide sequence ID" value="NZ_FNPG01000006.1"/>
</dbReference>
<proteinExistence type="predicted"/>
<evidence type="ECO:0000313" key="1">
    <source>
        <dbReference type="EMBL" id="SDY00570.1"/>
    </source>
</evidence>
<dbReference type="Proteomes" id="UP000183918">
    <property type="component" value="Unassembled WGS sequence"/>
</dbReference>
<sequence>MINPASLMKVMGMRNKFINNHPKVAEFFRRVVVNGMPEGTIIEVTVTKPGEDPITTNMKVLASDLEIMNELKNLK</sequence>